<evidence type="ECO:0000256" key="4">
    <source>
        <dbReference type="ARBA" id="ARBA00022842"/>
    </source>
</evidence>
<dbReference type="InterPro" id="IPR032264">
    <property type="entry name" value="MenD_middle"/>
</dbReference>
<dbReference type="NCBIfam" id="TIGR00173">
    <property type="entry name" value="menD"/>
    <property type="match status" value="1"/>
</dbReference>
<gene>
    <name evidence="9" type="primary">menD_1</name>
    <name evidence="9" type="ORF">NCTC11938_04213</name>
</gene>
<keyword evidence="3" id="KW-0479">Metal-binding</keyword>
<dbReference type="GO" id="GO:0070204">
    <property type="term" value="F:2-succinyl-5-enolpyruvyl-6-hydroxy-3-cyclohexene-1-carboxylic-acid synthase activity"/>
    <property type="evidence" value="ECO:0007669"/>
    <property type="project" value="UniProtKB-EC"/>
</dbReference>
<keyword evidence="2 9" id="KW-0808">Transferase</keyword>
<dbReference type="PANTHER" id="PTHR42916">
    <property type="entry name" value="2-SUCCINYL-5-ENOLPYRUVYL-6-HYDROXY-3-CYCLOHEXENE-1-CARBOXYLATE SYNTHASE"/>
    <property type="match status" value="1"/>
</dbReference>
<proteinExistence type="predicted"/>
<dbReference type="Gene3D" id="3.40.50.1220">
    <property type="entry name" value="TPP-binding domain"/>
    <property type="match status" value="1"/>
</dbReference>
<evidence type="ECO:0000256" key="2">
    <source>
        <dbReference type="ARBA" id="ARBA00022679"/>
    </source>
</evidence>
<dbReference type="InterPro" id="IPR012001">
    <property type="entry name" value="Thiamin_PyroP_enz_TPP-bd_dom"/>
</dbReference>
<dbReference type="CDD" id="cd07037">
    <property type="entry name" value="TPP_PYR_MenD"/>
    <property type="match status" value="1"/>
</dbReference>
<dbReference type="InterPro" id="IPR004433">
    <property type="entry name" value="MenaQ_synth_MenD"/>
</dbReference>
<dbReference type="GO" id="GO:0009234">
    <property type="term" value="P:menaquinone biosynthetic process"/>
    <property type="evidence" value="ECO:0007669"/>
    <property type="project" value="UniProtKB-KW"/>
</dbReference>
<dbReference type="SUPFAM" id="SSF52518">
    <property type="entry name" value="Thiamin diphosphate-binding fold (THDP-binding)"/>
    <property type="match status" value="1"/>
</dbReference>
<evidence type="ECO:0000313" key="10">
    <source>
        <dbReference type="Proteomes" id="UP000254191"/>
    </source>
</evidence>
<keyword evidence="5" id="KW-0786">Thiamine pyrophosphate</keyword>
<sequence length="315" mass="34498">MSNSSFNRQWAKVILETLTRHGLRHICIAPGSRSTPLTLAAAANHKLICHTHFDERGLGHLALGLAKATQQPVAVIVTSGTAVANLYPALIEAGLTGERVIFLTADRPPELINCGANQAIRQQGIFASHPSETLSLPRPTADIPARWLVSTLDNAMNNLVHGALHVNCPFAEPLYGDDIEHDTPWTQALGKWWQSDKPWLQETLSPSVTTHPQWDRLRQKKGVVIAGRISAKEGIAVAKWASQLGWPLLGDVLSQTGQPLPCADLWLNNPQVKAELNQAEIVIQFGSSLTGKRLLQWQANCSPQMYWVIDAIPDV</sequence>
<keyword evidence="4" id="KW-0460">Magnesium</keyword>
<dbReference type="Proteomes" id="UP000254191">
    <property type="component" value="Unassembled WGS sequence"/>
</dbReference>
<protein>
    <submittedName>
        <fullName evidence="9">2-succinyl-5-enolpyruvyl-6-hydroxy-3-cyclohexene-1-carboxylate synthase</fullName>
        <ecNumber evidence="9">2.2.1.9</ecNumber>
    </submittedName>
</protein>
<dbReference type="Pfam" id="PF16582">
    <property type="entry name" value="TPP_enzyme_M_2"/>
    <property type="match status" value="1"/>
</dbReference>
<keyword evidence="6" id="KW-0464">Manganese</keyword>
<dbReference type="PANTHER" id="PTHR42916:SF1">
    <property type="entry name" value="PROTEIN PHYLLO, CHLOROPLASTIC"/>
    <property type="match status" value="1"/>
</dbReference>
<dbReference type="FunFam" id="3.40.50.970:FF:000029">
    <property type="entry name" value="2-succinyl-5-enolpyruvyl-6-hydroxy-3-cyclohexene-1-carboxylate synthase"/>
    <property type="match status" value="1"/>
</dbReference>
<dbReference type="EC" id="2.2.1.9" evidence="9"/>
<evidence type="ECO:0000259" key="8">
    <source>
        <dbReference type="Pfam" id="PF16582"/>
    </source>
</evidence>
<reference evidence="9 10" key="1">
    <citation type="submission" date="2018-06" db="EMBL/GenBank/DDBJ databases">
        <authorList>
            <consortium name="Pathogen Informatics"/>
            <person name="Doyle S."/>
        </authorList>
    </citation>
    <scope>NUCLEOTIDE SEQUENCE [LARGE SCALE GENOMIC DNA]</scope>
    <source>
        <strain evidence="9 10">NCTC11938</strain>
    </source>
</reference>
<dbReference type="Pfam" id="PF02776">
    <property type="entry name" value="TPP_enzyme_N"/>
    <property type="match status" value="1"/>
</dbReference>
<feature type="domain" description="Thiamine pyrophosphate enzyme N-terminal TPP-binding" evidence="7">
    <location>
        <begin position="11"/>
        <end position="121"/>
    </location>
</feature>
<dbReference type="InterPro" id="IPR029061">
    <property type="entry name" value="THDP-binding"/>
</dbReference>
<evidence type="ECO:0000256" key="6">
    <source>
        <dbReference type="ARBA" id="ARBA00023211"/>
    </source>
</evidence>
<evidence type="ECO:0000256" key="1">
    <source>
        <dbReference type="ARBA" id="ARBA00022428"/>
    </source>
</evidence>
<accession>A0A379GG35</accession>
<feature type="domain" description="Menaquinone biosynthesis protein MenD middle" evidence="8">
    <location>
        <begin position="184"/>
        <end position="314"/>
    </location>
</feature>
<dbReference type="EMBL" id="UGTS01000006">
    <property type="protein sequence ID" value="SUC39935.1"/>
    <property type="molecule type" value="Genomic_DNA"/>
</dbReference>
<dbReference type="AlphaFoldDB" id="A0A379GG35"/>
<evidence type="ECO:0000256" key="3">
    <source>
        <dbReference type="ARBA" id="ARBA00022723"/>
    </source>
</evidence>
<dbReference type="Gene3D" id="3.40.50.970">
    <property type="match status" value="1"/>
</dbReference>
<evidence type="ECO:0000256" key="5">
    <source>
        <dbReference type="ARBA" id="ARBA00023052"/>
    </source>
</evidence>
<keyword evidence="1" id="KW-0474">Menaquinone biosynthesis</keyword>
<dbReference type="GO" id="GO:0030976">
    <property type="term" value="F:thiamine pyrophosphate binding"/>
    <property type="evidence" value="ECO:0007669"/>
    <property type="project" value="InterPro"/>
</dbReference>
<evidence type="ECO:0000259" key="7">
    <source>
        <dbReference type="Pfam" id="PF02776"/>
    </source>
</evidence>
<name>A0A379GG35_PROMI</name>
<dbReference type="GO" id="GO:0046872">
    <property type="term" value="F:metal ion binding"/>
    <property type="evidence" value="ECO:0007669"/>
    <property type="project" value="UniProtKB-KW"/>
</dbReference>
<evidence type="ECO:0000313" key="9">
    <source>
        <dbReference type="EMBL" id="SUC39935.1"/>
    </source>
</evidence>
<organism evidence="9 10">
    <name type="scientific">Proteus mirabilis</name>
    <dbReference type="NCBI Taxonomy" id="584"/>
    <lineage>
        <taxon>Bacteria</taxon>
        <taxon>Pseudomonadati</taxon>
        <taxon>Pseudomonadota</taxon>
        <taxon>Gammaproteobacteria</taxon>
        <taxon>Enterobacterales</taxon>
        <taxon>Morganellaceae</taxon>
        <taxon>Proteus</taxon>
    </lineage>
</organism>